<dbReference type="EMBL" id="CP029494">
    <property type="protein sequence ID" value="AWN22208.1"/>
    <property type="molecule type" value="Genomic_DNA"/>
</dbReference>
<accession>A0A2Z3JJV5</accession>
<sequence length="118" mass="12581">MTSPLSDTDALQHLKDALGSTYAAPKDDPTLTRALGVDTVTVDGQEYPRPWATAARLIADNTEYEVGGELAARIDRKLASLRRTQHGMDVAAGISAYVPTEIQAWPPVGGVVPTEGTY</sequence>
<protein>
    <submittedName>
        <fullName evidence="1">Uncharacterized protein</fullName>
    </submittedName>
</protein>
<gene>
    <name evidence="1" type="ORF">DKM44_02295</name>
</gene>
<dbReference type="OrthoDB" id="9838927at2"/>
<evidence type="ECO:0000313" key="1">
    <source>
        <dbReference type="EMBL" id="AWN22208.1"/>
    </source>
</evidence>
<dbReference type="KEGG" id="dez:DKM44_02295"/>
<organism evidence="1 2">
    <name type="scientific">Deinococcus irradiatisoli</name>
    <dbReference type="NCBI Taxonomy" id="2202254"/>
    <lineage>
        <taxon>Bacteria</taxon>
        <taxon>Thermotogati</taxon>
        <taxon>Deinococcota</taxon>
        <taxon>Deinococci</taxon>
        <taxon>Deinococcales</taxon>
        <taxon>Deinococcaceae</taxon>
        <taxon>Deinococcus</taxon>
    </lineage>
</organism>
<dbReference type="Proteomes" id="UP000245368">
    <property type="component" value="Chromosome"/>
</dbReference>
<dbReference type="RefSeq" id="WP_109825061.1">
    <property type="nucleotide sequence ID" value="NZ_CP029494.1"/>
</dbReference>
<reference evidence="1 2" key="1">
    <citation type="submission" date="2018-05" db="EMBL/GenBank/DDBJ databases">
        <title>Complete Genome Sequence of Deinococcus sp. strain 17bor-2.</title>
        <authorList>
            <person name="Srinivasan S."/>
        </authorList>
    </citation>
    <scope>NUCLEOTIDE SEQUENCE [LARGE SCALE GENOMIC DNA]</scope>
    <source>
        <strain evidence="1 2">17bor-2</strain>
    </source>
</reference>
<proteinExistence type="predicted"/>
<name>A0A2Z3JJV5_9DEIO</name>
<dbReference type="AlphaFoldDB" id="A0A2Z3JJV5"/>
<keyword evidence="2" id="KW-1185">Reference proteome</keyword>
<evidence type="ECO:0000313" key="2">
    <source>
        <dbReference type="Proteomes" id="UP000245368"/>
    </source>
</evidence>